<accession>A0A4R1B5K4</accession>
<dbReference type="AlphaFoldDB" id="A0A4R1B5K4"/>
<proteinExistence type="predicted"/>
<evidence type="ECO:0000313" key="3">
    <source>
        <dbReference type="Proteomes" id="UP000295334"/>
    </source>
</evidence>
<feature type="transmembrane region" description="Helical" evidence="1">
    <location>
        <begin position="63"/>
        <end position="82"/>
    </location>
</feature>
<dbReference type="EMBL" id="SJZI01000046">
    <property type="protein sequence ID" value="TCJ13271.1"/>
    <property type="molecule type" value="Genomic_DNA"/>
</dbReference>
<evidence type="ECO:0000313" key="2">
    <source>
        <dbReference type="EMBL" id="TCJ13271.1"/>
    </source>
</evidence>
<feature type="transmembrane region" description="Helical" evidence="1">
    <location>
        <begin position="118"/>
        <end position="139"/>
    </location>
</feature>
<comment type="caution">
    <text evidence="2">The sequence shown here is derived from an EMBL/GenBank/DDBJ whole genome shotgun (WGS) entry which is preliminary data.</text>
</comment>
<dbReference type="RefSeq" id="WP_131449927.1">
    <property type="nucleotide sequence ID" value="NZ_SJZI01000046.1"/>
</dbReference>
<reference evidence="2 3" key="1">
    <citation type="submission" date="2019-03" db="EMBL/GenBank/DDBJ databases">
        <authorList>
            <person name="Kim M.K.M."/>
        </authorList>
    </citation>
    <scope>NUCLEOTIDE SEQUENCE [LARGE SCALE GENOMIC DNA]</scope>
    <source>
        <strain evidence="2 3">17J68-12</strain>
    </source>
</reference>
<keyword evidence="1" id="KW-1133">Transmembrane helix</keyword>
<feature type="transmembrane region" description="Helical" evidence="1">
    <location>
        <begin position="88"/>
        <end position="106"/>
    </location>
</feature>
<gene>
    <name evidence="2" type="ORF">EPD60_12805</name>
</gene>
<keyword evidence="3" id="KW-1185">Reference proteome</keyword>
<sequence length="178" mass="19988">MQLQAINEPGILDELQLPADGKRRGPWWVIAILVCLGLCYMSIIYRSGNFLVRNDAFRQGNPWLLLVMYSGALFRVLIMALVLRRSRWAWPLLFAELVFGTLLSLAQQLRFGSTAEPVMLVIIGVVLLLRFLCIGGLLHRRALAHFGTPSGWRLPAAVAGILLATAYWVYVFKQVLHG</sequence>
<name>A0A4R1B5K4_9BACT</name>
<protein>
    <submittedName>
        <fullName evidence="2">Uncharacterized protein</fullName>
    </submittedName>
</protein>
<dbReference type="Proteomes" id="UP000295334">
    <property type="component" value="Unassembled WGS sequence"/>
</dbReference>
<feature type="transmembrane region" description="Helical" evidence="1">
    <location>
        <begin position="25"/>
        <end position="43"/>
    </location>
</feature>
<evidence type="ECO:0000256" key="1">
    <source>
        <dbReference type="SAM" id="Phobius"/>
    </source>
</evidence>
<feature type="transmembrane region" description="Helical" evidence="1">
    <location>
        <begin position="151"/>
        <end position="172"/>
    </location>
</feature>
<keyword evidence="1" id="KW-0472">Membrane</keyword>
<organism evidence="2 3">
    <name type="scientific">Flaviaesturariibacter flavus</name>
    <dbReference type="NCBI Taxonomy" id="2502780"/>
    <lineage>
        <taxon>Bacteria</taxon>
        <taxon>Pseudomonadati</taxon>
        <taxon>Bacteroidota</taxon>
        <taxon>Chitinophagia</taxon>
        <taxon>Chitinophagales</taxon>
        <taxon>Chitinophagaceae</taxon>
        <taxon>Flaviaestuariibacter</taxon>
    </lineage>
</organism>
<keyword evidence="1" id="KW-0812">Transmembrane</keyword>